<dbReference type="AlphaFoldDB" id="U1I0D0"/>
<feature type="coiled-coil region" evidence="1">
    <location>
        <begin position="119"/>
        <end position="225"/>
    </location>
</feature>
<gene>
    <name evidence="2" type="ORF">EPUS_04460</name>
</gene>
<proteinExistence type="predicted"/>
<dbReference type="HOGENOM" id="CLU_018003_1_1_1"/>
<keyword evidence="3" id="KW-1185">Reference proteome</keyword>
<sequence>MDPRLGGKALQNLKMFKSLCGDEALSKVVLATTFWGNVNSSTGMVREKEFEKSEYWGKMIQKGSKVLRQDDGRASARLIIEYLVKKRTPASAGVALDIQIQMVDEGKSLDQTGAGQEMNAQILAMRKEYENKIATLRADLRVAIERKDKKWKAQIEDERRRTKTKLENAEKDRMKLQADNEELKKRISDRRRSFDRDFLDTERRMQGLAYELQIMRERNEAAEKQQELRYQVQAKQDKLEMLQWKIRQAQTCVLM</sequence>
<evidence type="ECO:0000256" key="1">
    <source>
        <dbReference type="SAM" id="Coils"/>
    </source>
</evidence>
<name>U1I0D0_ENDPU</name>
<dbReference type="RefSeq" id="XP_007786036.1">
    <property type="nucleotide sequence ID" value="XM_007787846.1"/>
</dbReference>
<dbReference type="Gene3D" id="3.40.50.300">
    <property type="entry name" value="P-loop containing nucleotide triphosphate hydrolases"/>
    <property type="match status" value="1"/>
</dbReference>
<dbReference type="GeneID" id="19239415"/>
<keyword evidence="1" id="KW-0175">Coiled coil</keyword>
<organism evidence="2 3">
    <name type="scientific">Endocarpon pusillum (strain Z07020 / HMAS-L-300199)</name>
    <name type="common">Lichen-forming fungus</name>
    <dbReference type="NCBI Taxonomy" id="1263415"/>
    <lineage>
        <taxon>Eukaryota</taxon>
        <taxon>Fungi</taxon>
        <taxon>Dikarya</taxon>
        <taxon>Ascomycota</taxon>
        <taxon>Pezizomycotina</taxon>
        <taxon>Eurotiomycetes</taxon>
        <taxon>Chaetothyriomycetidae</taxon>
        <taxon>Verrucariales</taxon>
        <taxon>Verrucariaceae</taxon>
        <taxon>Endocarpon</taxon>
    </lineage>
</organism>
<protein>
    <submittedName>
        <fullName evidence="2">Uncharacterized protein</fullName>
    </submittedName>
</protein>
<accession>U1I0D0</accession>
<dbReference type="OMA" id="RIGHEQK"/>
<dbReference type="eggNOG" id="ENOG502S03K">
    <property type="taxonomic scope" value="Eukaryota"/>
</dbReference>
<dbReference type="InterPro" id="IPR027417">
    <property type="entry name" value="P-loop_NTPase"/>
</dbReference>
<dbReference type="OrthoDB" id="8954335at2759"/>
<reference evidence="3" key="1">
    <citation type="journal article" date="2014" name="BMC Genomics">
        <title>Genome characteristics reveal the impact of lichenization on lichen-forming fungus Endocarpon pusillum Hedwig (Verrucariales, Ascomycota).</title>
        <authorList>
            <person name="Wang Y.-Y."/>
            <person name="Liu B."/>
            <person name="Zhang X.-Y."/>
            <person name="Zhou Q.-M."/>
            <person name="Zhang T."/>
            <person name="Li H."/>
            <person name="Yu Y.-F."/>
            <person name="Zhang X.-L."/>
            <person name="Hao X.-Y."/>
            <person name="Wang M."/>
            <person name="Wang L."/>
            <person name="Wei J.-C."/>
        </authorList>
    </citation>
    <scope>NUCLEOTIDE SEQUENCE [LARGE SCALE GENOMIC DNA]</scope>
    <source>
        <strain evidence="3">Z07020 / HMAS-L-300199</strain>
    </source>
</reference>
<evidence type="ECO:0000313" key="3">
    <source>
        <dbReference type="Proteomes" id="UP000019373"/>
    </source>
</evidence>
<evidence type="ECO:0000313" key="2">
    <source>
        <dbReference type="EMBL" id="ERF76640.1"/>
    </source>
</evidence>
<dbReference type="EMBL" id="KE720726">
    <property type="protein sequence ID" value="ERF76640.1"/>
    <property type="molecule type" value="Genomic_DNA"/>
</dbReference>
<dbReference type="Proteomes" id="UP000019373">
    <property type="component" value="Unassembled WGS sequence"/>
</dbReference>